<dbReference type="PANTHER" id="PTHR30024">
    <property type="entry name" value="ALIPHATIC SULFONATES-BINDING PROTEIN-RELATED"/>
    <property type="match status" value="1"/>
</dbReference>
<evidence type="ECO:0000313" key="6">
    <source>
        <dbReference type="Proteomes" id="UP001055336"/>
    </source>
</evidence>
<comment type="subcellular location">
    <subcellularLocation>
        <location evidence="1">Periplasm</location>
    </subcellularLocation>
</comment>
<dbReference type="Proteomes" id="UP001055336">
    <property type="component" value="Chromosome"/>
</dbReference>
<evidence type="ECO:0000256" key="3">
    <source>
        <dbReference type="ARBA" id="ARBA00022729"/>
    </source>
</evidence>
<organism evidence="5 6">
    <name type="scientific">Mycobacterium paraterrae</name>
    <dbReference type="NCBI Taxonomy" id="577492"/>
    <lineage>
        <taxon>Bacteria</taxon>
        <taxon>Bacillati</taxon>
        <taxon>Actinomycetota</taxon>
        <taxon>Actinomycetes</taxon>
        <taxon>Mycobacteriales</taxon>
        <taxon>Mycobacteriaceae</taxon>
        <taxon>Mycobacterium</taxon>
    </lineage>
</organism>
<sequence>MALPKLTRFTLSVATVAAMLTGCGHAATTGSNAKVTLRLGYLTRITHASALVGIDRGLFVKNLGSGVTFEAQPFEQGTAEATALLAGQIDAAYVGPNPAFNAWQKSGGTAIRIISGSAKGGTSFVVKPGITSAQELRGKTVADPALGGNHDVLLRSWLQDNGLHTNTQGGGDVFIKPTKPESAIVQEFTSNQIAGAVESAPYDVQMVKAGGVKLWPATGTITILVVRQEFLAAHPDAVSGLLRGQVEADQLIHDSPAAAKQAANNALAKNLGKGLDADVLDGSFQETTFTNDPDVASLNDLVHKSVAVGLLKPLTLDGLFDPHPLNDVLKAVGRPQVTS</sequence>
<gene>
    <name evidence="5" type="ORF">MKK62_08870</name>
</gene>
<dbReference type="PANTHER" id="PTHR30024:SF47">
    <property type="entry name" value="TAURINE-BINDING PERIPLASMIC PROTEIN"/>
    <property type="match status" value="1"/>
</dbReference>
<evidence type="ECO:0000256" key="1">
    <source>
        <dbReference type="ARBA" id="ARBA00004418"/>
    </source>
</evidence>
<evidence type="ECO:0000256" key="2">
    <source>
        <dbReference type="ARBA" id="ARBA00010742"/>
    </source>
</evidence>
<evidence type="ECO:0000256" key="4">
    <source>
        <dbReference type="SAM" id="SignalP"/>
    </source>
</evidence>
<feature type="signal peptide" evidence="4">
    <location>
        <begin position="1"/>
        <end position="26"/>
    </location>
</feature>
<proteinExistence type="inferred from homology"/>
<dbReference type="SUPFAM" id="SSF53850">
    <property type="entry name" value="Periplasmic binding protein-like II"/>
    <property type="match status" value="1"/>
</dbReference>
<protein>
    <submittedName>
        <fullName evidence="5">ABC transporter substrate-binding protein</fullName>
    </submittedName>
</protein>
<feature type="chain" id="PRO_5046288573" evidence="4">
    <location>
        <begin position="27"/>
        <end position="339"/>
    </location>
</feature>
<evidence type="ECO:0000313" key="5">
    <source>
        <dbReference type="EMBL" id="UMB71338.1"/>
    </source>
</evidence>
<keyword evidence="6" id="KW-1185">Reference proteome</keyword>
<dbReference type="RefSeq" id="WP_240263089.1">
    <property type="nucleotide sequence ID" value="NZ_CP092488.2"/>
</dbReference>
<dbReference type="Pfam" id="PF13379">
    <property type="entry name" value="NMT1_2"/>
    <property type="match status" value="1"/>
</dbReference>
<dbReference type="PROSITE" id="PS51257">
    <property type="entry name" value="PROKAR_LIPOPROTEIN"/>
    <property type="match status" value="1"/>
</dbReference>
<comment type="similarity">
    <text evidence="2">Belongs to the bacterial solute-binding protein SsuA/TauA family.</text>
</comment>
<accession>A0ABY3VRV0</accession>
<dbReference type="Gene3D" id="3.40.190.10">
    <property type="entry name" value="Periplasmic binding protein-like II"/>
    <property type="match status" value="2"/>
</dbReference>
<dbReference type="EMBL" id="CP092488">
    <property type="protein sequence ID" value="UMB71338.1"/>
    <property type="molecule type" value="Genomic_DNA"/>
</dbReference>
<reference evidence="5" key="1">
    <citation type="submission" date="2022-08" db="EMBL/GenBank/DDBJ databases">
        <title>Whole genome sequencing of non-tuberculosis mycobacteria type-strains.</title>
        <authorList>
            <person name="Igarashi Y."/>
            <person name="Osugi A."/>
            <person name="Mitarai S."/>
        </authorList>
    </citation>
    <scope>NUCLEOTIDE SEQUENCE</scope>
    <source>
        <strain evidence="5">DSM 45127</strain>
    </source>
</reference>
<keyword evidence="3 4" id="KW-0732">Signal</keyword>
<name>A0ABY3VRV0_9MYCO</name>